<proteinExistence type="predicted"/>
<dbReference type="AlphaFoldDB" id="D7LVF9"/>
<organism evidence="2">
    <name type="scientific">Arabidopsis lyrata subsp. lyrata</name>
    <name type="common">Lyre-leaved rock-cress</name>
    <dbReference type="NCBI Taxonomy" id="81972"/>
    <lineage>
        <taxon>Eukaryota</taxon>
        <taxon>Viridiplantae</taxon>
        <taxon>Streptophyta</taxon>
        <taxon>Embryophyta</taxon>
        <taxon>Tracheophyta</taxon>
        <taxon>Spermatophyta</taxon>
        <taxon>Magnoliopsida</taxon>
        <taxon>eudicotyledons</taxon>
        <taxon>Gunneridae</taxon>
        <taxon>Pentapetalae</taxon>
        <taxon>rosids</taxon>
        <taxon>malvids</taxon>
        <taxon>Brassicales</taxon>
        <taxon>Brassicaceae</taxon>
        <taxon>Camelineae</taxon>
        <taxon>Arabidopsis</taxon>
    </lineage>
</organism>
<protein>
    <submittedName>
        <fullName evidence="1">Predicted protein</fullName>
    </submittedName>
</protein>
<dbReference type="Gramene" id="scaffold_502790.1">
    <property type="protein sequence ID" value="scaffold_502790.1"/>
    <property type="gene ID" value="scaffold_502790.1"/>
</dbReference>
<reference evidence="2" key="1">
    <citation type="journal article" date="2011" name="Nat. Genet.">
        <title>The Arabidopsis lyrata genome sequence and the basis of rapid genome size change.</title>
        <authorList>
            <person name="Hu T.T."/>
            <person name="Pattyn P."/>
            <person name="Bakker E.G."/>
            <person name="Cao J."/>
            <person name="Cheng J.-F."/>
            <person name="Clark R.M."/>
            <person name="Fahlgren N."/>
            <person name="Fawcett J.A."/>
            <person name="Grimwood J."/>
            <person name="Gundlach H."/>
            <person name="Haberer G."/>
            <person name="Hollister J.D."/>
            <person name="Ossowski S."/>
            <person name="Ottilar R.P."/>
            <person name="Salamov A.A."/>
            <person name="Schneeberger K."/>
            <person name="Spannagl M."/>
            <person name="Wang X."/>
            <person name="Yang L."/>
            <person name="Nasrallah M.E."/>
            <person name="Bergelson J."/>
            <person name="Carrington J.C."/>
            <person name="Gaut B.S."/>
            <person name="Schmutz J."/>
            <person name="Mayer K.F.X."/>
            <person name="Van de Peer Y."/>
            <person name="Grigoriev I.V."/>
            <person name="Nordborg M."/>
            <person name="Weigel D."/>
            <person name="Guo Y.-L."/>
        </authorList>
    </citation>
    <scope>NUCLEOTIDE SEQUENCE [LARGE SCALE GENOMIC DNA]</scope>
    <source>
        <strain evidence="2">cv. MN47</strain>
    </source>
</reference>
<sequence>MKSEKEFALWINESEFLLRRHDYFRFQSPELILQIGEIRAGSGRNGKRPIKIIIS</sequence>
<dbReference type="HOGENOM" id="CLU_3035083_0_0_1"/>
<dbReference type="Proteomes" id="UP000008694">
    <property type="component" value="Unassembled WGS sequence"/>
</dbReference>
<dbReference type="EMBL" id="GL348717">
    <property type="protein sequence ID" value="EFH52625.1"/>
    <property type="molecule type" value="Genomic_DNA"/>
</dbReference>
<gene>
    <name evidence="1" type="ORF">ARALYDRAFT_907086</name>
</gene>
<evidence type="ECO:0000313" key="1">
    <source>
        <dbReference type="EMBL" id="EFH52625.1"/>
    </source>
</evidence>
<accession>D7LVF9</accession>
<name>D7LVF9_ARALL</name>
<evidence type="ECO:0000313" key="2">
    <source>
        <dbReference type="Proteomes" id="UP000008694"/>
    </source>
</evidence>
<keyword evidence="2" id="KW-1185">Reference proteome</keyword>